<dbReference type="InterPro" id="IPR040632">
    <property type="entry name" value="Sulfotransfer_4"/>
</dbReference>
<gene>
    <name evidence="1" type="ORF">THII_0319</name>
</gene>
<protein>
    <recommendedName>
        <fullName evidence="3">Sulfotransferase domain-containing protein</fullName>
    </recommendedName>
</protein>
<dbReference type="KEGG" id="tig:THII_0319"/>
<evidence type="ECO:0008006" key="3">
    <source>
        <dbReference type="Google" id="ProtNLM"/>
    </source>
</evidence>
<proteinExistence type="predicted"/>
<evidence type="ECO:0000313" key="2">
    <source>
        <dbReference type="Proteomes" id="UP000031623"/>
    </source>
</evidence>
<reference evidence="1 2" key="1">
    <citation type="journal article" date="2014" name="ISME J.">
        <title>Ecophysiology of Thioploca ingrica as revealed by the complete genome sequence supplemented with proteomic evidence.</title>
        <authorList>
            <person name="Kojima H."/>
            <person name="Ogura Y."/>
            <person name="Yamamoto N."/>
            <person name="Togashi T."/>
            <person name="Mori H."/>
            <person name="Watanabe T."/>
            <person name="Nemoto F."/>
            <person name="Kurokawa K."/>
            <person name="Hayashi T."/>
            <person name="Fukui M."/>
        </authorList>
    </citation>
    <scope>NUCLEOTIDE SEQUENCE [LARGE SCALE GENOMIC DNA]</scope>
</reference>
<dbReference type="PANTHER" id="PTHR36978">
    <property type="entry name" value="P-LOOP CONTAINING NUCLEOTIDE TRIPHOSPHATE HYDROLASE"/>
    <property type="match status" value="1"/>
</dbReference>
<dbReference type="Proteomes" id="UP000031623">
    <property type="component" value="Chromosome"/>
</dbReference>
<organism evidence="1 2">
    <name type="scientific">Thioploca ingrica</name>
    <dbReference type="NCBI Taxonomy" id="40754"/>
    <lineage>
        <taxon>Bacteria</taxon>
        <taxon>Pseudomonadati</taxon>
        <taxon>Pseudomonadota</taxon>
        <taxon>Gammaproteobacteria</taxon>
        <taxon>Thiotrichales</taxon>
        <taxon>Thiotrichaceae</taxon>
        <taxon>Thioploca</taxon>
    </lineage>
</organism>
<dbReference type="Gene3D" id="3.40.50.300">
    <property type="entry name" value="P-loop containing nucleotide triphosphate hydrolases"/>
    <property type="match status" value="1"/>
</dbReference>
<dbReference type="EMBL" id="AP014633">
    <property type="protein sequence ID" value="BAP54616.1"/>
    <property type="molecule type" value="Genomic_DNA"/>
</dbReference>
<dbReference type="AlphaFoldDB" id="A0A090BU75"/>
<dbReference type="Pfam" id="PF17784">
    <property type="entry name" value="Sulfotransfer_4"/>
    <property type="match status" value="1"/>
</dbReference>
<dbReference type="InterPro" id="IPR027417">
    <property type="entry name" value="P-loop_NTPase"/>
</dbReference>
<accession>A0A090BU75</accession>
<keyword evidence="2" id="KW-1185">Reference proteome</keyword>
<dbReference type="PANTHER" id="PTHR36978:SF4">
    <property type="entry name" value="P-LOOP CONTAINING NUCLEOSIDE TRIPHOSPHATE HYDROLASE PROTEIN"/>
    <property type="match status" value="1"/>
</dbReference>
<dbReference type="SUPFAM" id="SSF52540">
    <property type="entry name" value="P-loop containing nucleoside triphosphate hydrolases"/>
    <property type="match status" value="1"/>
</dbReference>
<name>A0A090BU75_9GAMM</name>
<dbReference type="HOGENOM" id="CLU_959560_0_0_6"/>
<evidence type="ECO:0000313" key="1">
    <source>
        <dbReference type="EMBL" id="BAP54616.1"/>
    </source>
</evidence>
<sequence length="322" mass="38276">MNSGISFVIIENVLSLMTILGRDDIFMKSNSLIHRLDNNWAPPIYDHLPIWCFPERPLKFRVYGVGLPKTGTASLYFLFQNYRTSHETEARFLIHKLLAFEQGKIAREELTQSIKKRDRRLKLEMDSSWINGYIVDILAEEFKEAKFILSIRDCYSWLDSIINHSLFISKRQQKWSRWQYWRGEHFIQWENFIYKTHQFKHAKPEQILAKNGLYTIDGYLSYWAEHTTKVLTTVPKERLLIIKTSEFKQFIPKIEDFLGLIPGSLPRDTKINVRKEKDKYNLLSQIDRDFLDEKVNTHCKKLMAKFFPEIMRVEVEESLSAN</sequence>